<feature type="region of interest" description="Disordered" evidence="1">
    <location>
        <begin position="1"/>
        <end position="20"/>
    </location>
</feature>
<keyword evidence="2" id="KW-0472">Membrane</keyword>
<comment type="caution">
    <text evidence="3">The sequence shown here is derived from an EMBL/GenBank/DDBJ whole genome shotgun (WGS) entry which is preliminary data.</text>
</comment>
<dbReference type="EMBL" id="ACYS02000071">
    <property type="protein sequence ID" value="EGJ68177.1"/>
    <property type="molecule type" value="Genomic_DNA"/>
</dbReference>
<evidence type="ECO:0000313" key="3">
    <source>
        <dbReference type="EMBL" id="EGJ68177.1"/>
    </source>
</evidence>
<evidence type="ECO:0000313" key="4">
    <source>
        <dbReference type="Proteomes" id="UP000003204"/>
    </source>
</evidence>
<name>A0A828STL0_ACIBA</name>
<dbReference type="AlphaFoldDB" id="A0A828STL0"/>
<sequence>MSTKINKVDLATKSPSRQRASRPYGFLTVSLVAGFGGGVGVLVFEVASVVAVATGALFVSSAKTELNGSNEQAAIKLAEAKCTSG</sequence>
<proteinExistence type="predicted"/>
<evidence type="ECO:0000256" key="1">
    <source>
        <dbReference type="SAM" id="MobiDB-lite"/>
    </source>
</evidence>
<reference evidence="3 4" key="1">
    <citation type="submission" date="2011-04" db="EMBL/GenBank/DDBJ databases">
        <authorList>
            <person name="Weinstock G."/>
            <person name="Sodergren E."/>
            <person name="Clifton S."/>
            <person name="Fulton L."/>
            <person name="Fulton B."/>
            <person name="Courtney L."/>
            <person name="Fronick C."/>
            <person name="Harrison M."/>
            <person name="Strong C."/>
            <person name="Farmer C."/>
            <person name="Delahaunty K."/>
            <person name="Markovic C."/>
            <person name="Hall O."/>
            <person name="Minx P."/>
            <person name="Tomlinson C."/>
            <person name="Mitreva M."/>
            <person name="Hou S."/>
            <person name="Chen J."/>
            <person name="Wollam A."/>
            <person name="Pepin K.H."/>
            <person name="Johnson M."/>
            <person name="Bhonagiri V."/>
            <person name="Zhang X."/>
            <person name="Suruliraj S."/>
            <person name="Warren W."/>
            <person name="Chinwalla A."/>
            <person name="Mardis E.R."/>
            <person name="Wilson R.K."/>
        </authorList>
    </citation>
    <scope>NUCLEOTIDE SEQUENCE [LARGE SCALE GENOMIC DNA]</scope>
    <source>
        <strain evidence="3 4">6014059</strain>
    </source>
</reference>
<protein>
    <submittedName>
        <fullName evidence="3">Uncharacterized protein</fullName>
    </submittedName>
</protein>
<organism evidence="3 4">
    <name type="scientific">Acinetobacter baumannii 6014059</name>
    <dbReference type="NCBI Taxonomy" id="525242"/>
    <lineage>
        <taxon>Bacteria</taxon>
        <taxon>Pseudomonadati</taxon>
        <taxon>Pseudomonadota</taxon>
        <taxon>Gammaproteobacteria</taxon>
        <taxon>Moraxellales</taxon>
        <taxon>Moraxellaceae</taxon>
        <taxon>Acinetobacter</taxon>
        <taxon>Acinetobacter calcoaceticus/baumannii complex</taxon>
    </lineage>
</organism>
<keyword evidence="2" id="KW-0812">Transmembrane</keyword>
<keyword evidence="2" id="KW-1133">Transmembrane helix</keyword>
<dbReference type="Proteomes" id="UP000003204">
    <property type="component" value="Unassembled WGS sequence"/>
</dbReference>
<evidence type="ECO:0000256" key="2">
    <source>
        <dbReference type="SAM" id="Phobius"/>
    </source>
</evidence>
<gene>
    <name evidence="3" type="ORF">HMPREF0022_01931</name>
</gene>
<accession>A0A828STL0</accession>
<feature type="transmembrane region" description="Helical" evidence="2">
    <location>
        <begin position="26"/>
        <end position="59"/>
    </location>
</feature>